<dbReference type="EMBL" id="JACIGW010000001">
    <property type="protein sequence ID" value="MBB4346536.1"/>
    <property type="molecule type" value="Genomic_DNA"/>
</dbReference>
<feature type="chain" id="PRO_5036214305" evidence="7">
    <location>
        <begin position="30"/>
        <end position="273"/>
    </location>
</feature>
<keyword evidence="12" id="KW-1185">Reference proteome</keyword>
<evidence type="ECO:0000256" key="7">
    <source>
        <dbReference type="SAM" id="SignalP"/>
    </source>
</evidence>
<dbReference type="Gene3D" id="3.40.190.10">
    <property type="entry name" value="Periplasmic binding protein-like II"/>
    <property type="match status" value="2"/>
</dbReference>
<evidence type="ECO:0000313" key="10">
    <source>
        <dbReference type="EMBL" id="MBB4445759.1"/>
    </source>
</evidence>
<keyword evidence="6" id="KW-0449">Lipoprotein</keyword>
<dbReference type="RefSeq" id="WP_183820937.1">
    <property type="nucleotide sequence ID" value="NZ_JACIGW010000001.1"/>
</dbReference>
<sequence length="273" mass="29711">MKLPFGRRSAILSVLGLTLLAGISSPTFAQAEELAPIRIGINAGLSADAVNQAAKEAAEKGLKVEVIEFTDWVVPNEALKSKEIDVNYFQHQPFLDQNAKKAGYDFVSVGVGTLTKLGLYSKKYKSIEELPEGAKVAISDDPVNGGRALELLQSIGLIKLKDGLTSAAIPADIVENPKKLDIIELPNQQIPRALDDVDLGQGYPSGMGLFGVDPNSALVFDGVQTRYALRFFVRKEDEANKSVQEFVRTYQNSPEVRAILKKHFGDLTVPAWD</sequence>
<evidence type="ECO:0000256" key="1">
    <source>
        <dbReference type="ARBA" id="ARBA00004635"/>
    </source>
</evidence>
<dbReference type="Proteomes" id="UP000524535">
    <property type="component" value="Unassembled WGS sequence"/>
</dbReference>
<dbReference type="Proteomes" id="UP000520770">
    <property type="component" value="Unassembled WGS sequence"/>
</dbReference>
<dbReference type="Proteomes" id="UP000576087">
    <property type="component" value="Unassembled WGS sequence"/>
</dbReference>
<evidence type="ECO:0000256" key="6">
    <source>
        <dbReference type="ARBA" id="ARBA00023288"/>
    </source>
</evidence>
<evidence type="ECO:0000256" key="3">
    <source>
        <dbReference type="ARBA" id="ARBA00022729"/>
    </source>
</evidence>
<dbReference type="AlphaFoldDB" id="A0A7W6UY87"/>
<comment type="caution">
    <text evidence="10">The sequence shown here is derived from an EMBL/GenBank/DDBJ whole genome shotgun (WGS) entry which is preliminary data.</text>
</comment>
<accession>A0A7W6UY87</accession>
<name>A0A7W6UY87_9HYPH</name>
<comment type="subcellular location">
    <subcellularLocation>
        <location evidence="1">Membrane</location>
        <topology evidence="1">Lipid-anchor</topology>
    </subcellularLocation>
</comment>
<evidence type="ECO:0000256" key="5">
    <source>
        <dbReference type="ARBA" id="ARBA00023139"/>
    </source>
</evidence>
<gene>
    <name evidence="9" type="ORF">GGE31_001541</name>
    <name evidence="8" type="ORF">GGE33_000244</name>
    <name evidence="10" type="ORF">GGE35_001541</name>
</gene>
<evidence type="ECO:0000256" key="2">
    <source>
        <dbReference type="ARBA" id="ARBA00008973"/>
    </source>
</evidence>
<keyword evidence="5" id="KW-0564">Palmitate</keyword>
<reference evidence="11 12" key="1">
    <citation type="submission" date="2020-08" db="EMBL/GenBank/DDBJ databases">
        <title>Genomic Encyclopedia of Type Strains, Phase IV (KMG-V): Genome sequencing to study the core and pangenomes of soil and plant-associated prokaryotes.</title>
        <authorList>
            <person name="Whitman W."/>
        </authorList>
    </citation>
    <scope>NUCLEOTIDE SEQUENCE [LARGE SCALE GENOMIC DNA]</scope>
    <source>
        <strain evidence="9 12">SEMIA 444</strain>
        <strain evidence="8 11">SEMIA 448</strain>
        <strain evidence="10 13">SEMIA 452</strain>
    </source>
</reference>
<evidence type="ECO:0000313" key="9">
    <source>
        <dbReference type="EMBL" id="MBB4411070.1"/>
    </source>
</evidence>
<evidence type="ECO:0000313" key="12">
    <source>
        <dbReference type="Proteomes" id="UP000524535"/>
    </source>
</evidence>
<feature type="signal peptide" evidence="7">
    <location>
        <begin position="1"/>
        <end position="29"/>
    </location>
</feature>
<proteinExistence type="inferred from homology"/>
<dbReference type="EMBL" id="JACIGY010000001">
    <property type="protein sequence ID" value="MBB4411070.1"/>
    <property type="molecule type" value="Genomic_DNA"/>
</dbReference>
<evidence type="ECO:0000313" key="8">
    <source>
        <dbReference type="EMBL" id="MBB4346536.1"/>
    </source>
</evidence>
<dbReference type="InterPro" id="IPR004872">
    <property type="entry name" value="Lipoprotein_NlpA"/>
</dbReference>
<dbReference type="PANTHER" id="PTHR30429:SF1">
    <property type="entry name" value="D-METHIONINE-BINDING LIPOPROTEIN METQ-RELATED"/>
    <property type="match status" value="1"/>
</dbReference>
<dbReference type="Pfam" id="PF03180">
    <property type="entry name" value="Lipoprotein_9"/>
    <property type="match status" value="1"/>
</dbReference>
<keyword evidence="3 7" id="KW-0732">Signal</keyword>
<evidence type="ECO:0000313" key="13">
    <source>
        <dbReference type="Proteomes" id="UP000576087"/>
    </source>
</evidence>
<organism evidence="10 13">
    <name type="scientific">Aliirhizobium cellulosilyticum</name>
    <dbReference type="NCBI Taxonomy" id="393664"/>
    <lineage>
        <taxon>Bacteria</taxon>
        <taxon>Pseudomonadati</taxon>
        <taxon>Pseudomonadota</taxon>
        <taxon>Alphaproteobacteria</taxon>
        <taxon>Hyphomicrobiales</taxon>
        <taxon>Rhizobiaceae</taxon>
        <taxon>Aliirhizobium</taxon>
    </lineage>
</organism>
<protein>
    <submittedName>
        <fullName evidence="10">D-methionine transport system substrate-binding protein</fullName>
    </submittedName>
</protein>
<dbReference type="GO" id="GO:0016020">
    <property type="term" value="C:membrane"/>
    <property type="evidence" value="ECO:0007669"/>
    <property type="project" value="UniProtKB-SubCell"/>
</dbReference>
<dbReference type="SUPFAM" id="SSF53850">
    <property type="entry name" value="Periplasmic binding protein-like II"/>
    <property type="match status" value="1"/>
</dbReference>
<evidence type="ECO:0000256" key="4">
    <source>
        <dbReference type="ARBA" id="ARBA00023136"/>
    </source>
</evidence>
<comment type="similarity">
    <text evidence="2">Belongs to the NlpA lipoprotein family.</text>
</comment>
<dbReference type="EMBL" id="JACIHM010000001">
    <property type="protein sequence ID" value="MBB4445759.1"/>
    <property type="molecule type" value="Genomic_DNA"/>
</dbReference>
<evidence type="ECO:0000313" key="11">
    <source>
        <dbReference type="Proteomes" id="UP000520770"/>
    </source>
</evidence>
<dbReference type="PANTHER" id="PTHR30429">
    <property type="entry name" value="D-METHIONINE-BINDING LIPOPROTEIN METQ"/>
    <property type="match status" value="1"/>
</dbReference>
<keyword evidence="4" id="KW-0472">Membrane</keyword>